<protein>
    <submittedName>
        <fullName evidence="2">ROK family protein</fullName>
    </submittedName>
</protein>
<name>A0ABR7LE70_9PSEU</name>
<comment type="similarity">
    <text evidence="1">Belongs to the ROK (NagC/XylR) family.</text>
</comment>
<evidence type="ECO:0000313" key="3">
    <source>
        <dbReference type="Proteomes" id="UP000734823"/>
    </source>
</evidence>
<dbReference type="Pfam" id="PF00480">
    <property type="entry name" value="ROK"/>
    <property type="match status" value="1"/>
</dbReference>
<evidence type="ECO:0000313" key="2">
    <source>
        <dbReference type="EMBL" id="MBC6450696.1"/>
    </source>
</evidence>
<reference evidence="2 3" key="1">
    <citation type="submission" date="2020-06" db="EMBL/GenBank/DDBJ databases">
        <title>Actinokineospora xiongansis sp. nov., isolated from soil of Baiyangdian.</title>
        <authorList>
            <person name="Zhang X."/>
        </authorList>
    </citation>
    <scope>NUCLEOTIDE SEQUENCE [LARGE SCALE GENOMIC DNA]</scope>
    <source>
        <strain evidence="2 3">HBU206404</strain>
    </source>
</reference>
<comment type="caution">
    <text evidence="2">The sequence shown here is derived from an EMBL/GenBank/DDBJ whole genome shotgun (WGS) entry which is preliminary data.</text>
</comment>
<dbReference type="Proteomes" id="UP000734823">
    <property type="component" value="Unassembled WGS sequence"/>
</dbReference>
<dbReference type="EMBL" id="JABVED010000019">
    <property type="protein sequence ID" value="MBC6450696.1"/>
    <property type="molecule type" value="Genomic_DNA"/>
</dbReference>
<dbReference type="SUPFAM" id="SSF53067">
    <property type="entry name" value="Actin-like ATPase domain"/>
    <property type="match status" value="1"/>
</dbReference>
<dbReference type="Gene3D" id="3.30.420.40">
    <property type="match status" value="2"/>
</dbReference>
<proteinExistence type="inferred from homology"/>
<dbReference type="InterPro" id="IPR043129">
    <property type="entry name" value="ATPase_NBD"/>
</dbReference>
<organism evidence="2 3">
    <name type="scientific">Actinokineospora xionganensis</name>
    <dbReference type="NCBI Taxonomy" id="2684470"/>
    <lineage>
        <taxon>Bacteria</taxon>
        <taxon>Bacillati</taxon>
        <taxon>Actinomycetota</taxon>
        <taxon>Actinomycetes</taxon>
        <taxon>Pseudonocardiales</taxon>
        <taxon>Pseudonocardiaceae</taxon>
        <taxon>Actinokineospora</taxon>
    </lineage>
</organism>
<gene>
    <name evidence="2" type="ORF">GPZ80_26400</name>
</gene>
<dbReference type="RefSeq" id="WP_187223790.1">
    <property type="nucleotide sequence ID" value="NZ_JABVED010000019.1"/>
</dbReference>
<dbReference type="PANTHER" id="PTHR18964:SF149">
    <property type="entry name" value="BIFUNCTIONAL UDP-N-ACETYLGLUCOSAMINE 2-EPIMERASE_N-ACETYLMANNOSAMINE KINASE"/>
    <property type="match status" value="1"/>
</dbReference>
<keyword evidence="3" id="KW-1185">Reference proteome</keyword>
<sequence>MSLVAAVDIGGTSIKAALVDGDLRVRHTLRRPTPYGADAVIDAVTDVLGELDKLAEMPVAAAGIVFPGLVDEAAGIARFSVNLGWRDLDLAKLADRTGKPTAVGHDVRAGALAEWRLGAAKGYQDVAFIPVGTGVSAAFIADGRMVVAGGYAGEIGHLVVEPDGEPCPCGGRGCLETVGSASALARRYSALTGEDVSAALEVLDRMRAGDAVAARVWNQGVDALADTLATVVTVLAPEVVVIGGGLSGAGPDLFDPLRERLGARLTFQRVPTVVAAALGDQAACLGAALLALDHLKTRSGE</sequence>
<dbReference type="InterPro" id="IPR000600">
    <property type="entry name" value="ROK"/>
</dbReference>
<dbReference type="PANTHER" id="PTHR18964">
    <property type="entry name" value="ROK (REPRESSOR, ORF, KINASE) FAMILY"/>
    <property type="match status" value="1"/>
</dbReference>
<accession>A0ABR7LE70</accession>
<evidence type="ECO:0000256" key="1">
    <source>
        <dbReference type="ARBA" id="ARBA00006479"/>
    </source>
</evidence>